<accession>A0ABY4SJ51</accession>
<dbReference type="Gene3D" id="3.10.20.30">
    <property type="match status" value="1"/>
</dbReference>
<protein>
    <submittedName>
        <fullName evidence="1">MoaD/ThiS family protein</fullName>
    </submittedName>
</protein>
<dbReference type="InterPro" id="IPR012675">
    <property type="entry name" value="Beta-grasp_dom_sf"/>
</dbReference>
<dbReference type="SUPFAM" id="SSF54285">
    <property type="entry name" value="MoaD/ThiS"/>
    <property type="match status" value="1"/>
</dbReference>
<keyword evidence="2" id="KW-1185">Reference proteome</keyword>
<organism evidence="1 2">
    <name type="scientific">Brevundimonas albigilva</name>
    <dbReference type="NCBI Taxonomy" id="1312364"/>
    <lineage>
        <taxon>Bacteria</taxon>
        <taxon>Pseudomonadati</taxon>
        <taxon>Pseudomonadota</taxon>
        <taxon>Alphaproteobacteria</taxon>
        <taxon>Caulobacterales</taxon>
        <taxon>Caulobacteraceae</taxon>
        <taxon>Brevundimonas</taxon>
    </lineage>
</organism>
<gene>
    <name evidence="1" type="ORF">M8231_14560</name>
</gene>
<dbReference type="EMBL" id="CP097649">
    <property type="protein sequence ID" value="URI15005.1"/>
    <property type="molecule type" value="Genomic_DNA"/>
</dbReference>
<dbReference type="InterPro" id="IPR003749">
    <property type="entry name" value="ThiS/MoaD-like"/>
</dbReference>
<reference evidence="1" key="1">
    <citation type="submission" date="2022-05" db="EMBL/GenBank/DDBJ databases">
        <title>Brevundimonas albigilva TT17 genome sequence.</title>
        <authorList>
            <person name="Lee K."/>
            <person name="Son H."/>
        </authorList>
    </citation>
    <scope>NUCLEOTIDE SEQUENCE</scope>
    <source>
        <strain evidence="1">TT17</strain>
    </source>
</reference>
<name>A0ABY4SJ51_9CAUL</name>
<evidence type="ECO:0000313" key="1">
    <source>
        <dbReference type="EMBL" id="URI15005.1"/>
    </source>
</evidence>
<dbReference type="Proteomes" id="UP001055429">
    <property type="component" value="Chromosome"/>
</dbReference>
<dbReference type="RefSeq" id="WP_250201791.1">
    <property type="nucleotide sequence ID" value="NZ_CP097649.1"/>
</dbReference>
<evidence type="ECO:0000313" key="2">
    <source>
        <dbReference type="Proteomes" id="UP001055429"/>
    </source>
</evidence>
<sequence length="82" mass="8664">MDIRILLLGDLGARFGREHTLAFTEGLTVGELRRRLIEGIEGSEVALSGPAIRLAVDQVVVSEAAPVRPGQEVAVLPIFSGG</sequence>
<proteinExistence type="predicted"/>
<dbReference type="InterPro" id="IPR016155">
    <property type="entry name" value="Mopterin_synth/thiamin_S_b"/>
</dbReference>
<dbReference type="Pfam" id="PF02597">
    <property type="entry name" value="ThiS"/>
    <property type="match status" value="1"/>
</dbReference>